<keyword evidence="6" id="KW-0687">Ribonucleoprotein</keyword>
<evidence type="ECO:0000256" key="2">
    <source>
        <dbReference type="ARBA" id="ARBA00006850"/>
    </source>
</evidence>
<dbReference type="InterPro" id="IPR047575">
    <property type="entry name" value="Sm"/>
</dbReference>
<dbReference type="InterPro" id="IPR001163">
    <property type="entry name" value="Sm_dom_euk/arc"/>
</dbReference>
<dbReference type="InterPro" id="IPR034104">
    <property type="entry name" value="Lsm1"/>
</dbReference>
<dbReference type="Gene3D" id="3.40.50.410">
    <property type="entry name" value="von Willebrand factor, type A domain"/>
    <property type="match status" value="1"/>
</dbReference>
<evidence type="ECO:0000259" key="8">
    <source>
        <dbReference type="PROSITE" id="PS50234"/>
    </source>
</evidence>
<evidence type="ECO:0008006" key="12">
    <source>
        <dbReference type="Google" id="ProtNLM"/>
    </source>
</evidence>
<reference evidence="10 11" key="1">
    <citation type="journal article" date="2020" name="Nat. Commun.">
        <title>Genome of Tripterygium wilfordii and identification of cytochrome P450 involved in triptolide biosynthesis.</title>
        <authorList>
            <person name="Tu L."/>
            <person name="Su P."/>
            <person name="Zhang Z."/>
            <person name="Gao L."/>
            <person name="Wang J."/>
            <person name="Hu T."/>
            <person name="Zhou J."/>
            <person name="Zhang Y."/>
            <person name="Zhao Y."/>
            <person name="Liu Y."/>
            <person name="Song Y."/>
            <person name="Tong Y."/>
            <person name="Lu Y."/>
            <person name="Yang J."/>
            <person name="Xu C."/>
            <person name="Jia M."/>
            <person name="Peters R.J."/>
            <person name="Huang L."/>
            <person name="Gao W."/>
        </authorList>
    </citation>
    <scope>NUCLEOTIDE SEQUENCE [LARGE SCALE GENOMIC DNA]</scope>
    <source>
        <strain evidence="11">cv. XIE 37</strain>
        <tissue evidence="10">Leaf</tissue>
    </source>
</reference>
<evidence type="ECO:0000256" key="1">
    <source>
        <dbReference type="ARBA" id="ARBA00004201"/>
    </source>
</evidence>
<dbReference type="SUPFAM" id="SSF50182">
    <property type="entry name" value="Sm-like ribonucleoproteins"/>
    <property type="match status" value="1"/>
</dbReference>
<dbReference type="GO" id="GO:1990904">
    <property type="term" value="C:ribonucleoprotein complex"/>
    <property type="evidence" value="ECO:0007669"/>
    <property type="project" value="UniProtKB-KW"/>
</dbReference>
<dbReference type="GO" id="GO:0003723">
    <property type="term" value="F:RNA binding"/>
    <property type="evidence" value="ECO:0007669"/>
    <property type="project" value="UniProtKB-KW"/>
</dbReference>
<evidence type="ECO:0000256" key="4">
    <source>
        <dbReference type="ARBA" id="ARBA00022664"/>
    </source>
</evidence>
<dbReference type="Gene3D" id="2.30.30.100">
    <property type="match status" value="1"/>
</dbReference>
<dbReference type="GO" id="GO:0006397">
    <property type="term" value="P:mRNA processing"/>
    <property type="evidence" value="ECO:0007669"/>
    <property type="project" value="UniProtKB-KW"/>
</dbReference>
<dbReference type="GO" id="GO:0009631">
    <property type="term" value="P:cold acclimation"/>
    <property type="evidence" value="ECO:0007669"/>
    <property type="project" value="UniProtKB-ARBA"/>
</dbReference>
<dbReference type="InterPro" id="IPR036465">
    <property type="entry name" value="vWFA_dom_sf"/>
</dbReference>
<dbReference type="Pfam" id="PF00092">
    <property type="entry name" value="VWA"/>
    <property type="match status" value="1"/>
</dbReference>
<dbReference type="PANTHER" id="PTHR46503:SF1">
    <property type="entry name" value="INTER-ALPHA-TRYPSIN INHIBITOR HEAVY CHAIN-LIKE PROTEIN"/>
    <property type="match status" value="1"/>
</dbReference>
<dbReference type="InParanoid" id="A0A7J7D9Y5"/>
<dbReference type="SMART" id="SM00651">
    <property type="entry name" value="Sm"/>
    <property type="match status" value="1"/>
</dbReference>
<feature type="domain" description="Sm" evidence="9">
    <location>
        <begin position="636"/>
        <end position="711"/>
    </location>
</feature>
<dbReference type="PROSITE" id="PS52002">
    <property type="entry name" value="SM"/>
    <property type="match status" value="1"/>
</dbReference>
<evidence type="ECO:0000259" key="9">
    <source>
        <dbReference type="PROSITE" id="PS52002"/>
    </source>
</evidence>
<sequence length="754" mass="83931">MAEEFAKSVEDGLKLLKRINMGKDSAVAAPRPPPSMEKLSASLLPASPMVYAVISNPAIVDNPDIPSYQPHVHGRCDPPALIPLQMNGIELEVDCYLDTAFVRVSGSWRVHCIMGSRSCPCRIAVPMGEQGSILGVEVEIPRKSYSTQLIAWDDKKGMEKEAPAEDGGLLKQNVFTLTIPQVDGGSNLSLRLSWSQKLSYSDGQFSLNVPFNFPDYVSPAVKKLAKREKIQLNVNFGTGTEISCKMSSHPLKEVRRHVGKFGFSFEADVLKWSNTDFTFTYDVLTSHIFGGVLLQSPHVQDVDQREMFCVYLFPGNQWTKKVFKKEVIYIIDISGSMNEELLEHTKNALFAALSQLDSEDRFNIIAFNGETYLFSSSMESASNKTVENAIQWVNMNFIAGGTTNIMIPLKQAIEMLSGGRGSVPIIFLVTDGTVEDERQICDFVKSQLTSEGSINPRIHTFGVESIEFRMQKFFASTSSAIVGDIAIDLLEDLNGVEVYPPHIPDLSYERPLILSGRYQGKFSDSIKAKGLLADLSAFAIDLKIEKAKEIPLDRIFAKQYIDLLTAKAWLSEDKRLEEKVAKMSIQTGVASEYTRMMLLETDGTKAMELSGVKKLAFRSLQTENDHNSRSQRGACLHILPLSCLTLEKLLVLLRDGRKLLGLLRSFDQFANVVLEGACERVIVGELYCGILLGLYVIRGENVVLIGELDLDKEELPPHMTCVSAGEIKRAQRAEKDAMVLKGSMRKRMEFLEFD</sequence>
<keyword evidence="3" id="KW-0963">Cytoplasm</keyword>
<comment type="function">
    <text evidence="7">Component of the cytoplasmic LSM1-LSM7 complex which is involved in mRNA degradation by promoting decapping and leading to accurate 5'-3' mRNA decay. LSM1A and LSM1B are essential for the formation of the cytoplasmic LSM1-LSM7 complex which regulates developmental gene expression by the decapping of specific development-related transcripts. Required for P-body formation during heat stress.</text>
</comment>
<dbReference type="GO" id="GO:0042538">
    <property type="term" value="P:hyperosmotic salinity response"/>
    <property type="evidence" value="ECO:0007669"/>
    <property type="project" value="UniProtKB-ARBA"/>
</dbReference>
<keyword evidence="5" id="KW-0694">RNA-binding</keyword>
<feature type="domain" description="VWFA" evidence="8">
    <location>
        <begin position="326"/>
        <end position="463"/>
    </location>
</feature>
<comment type="similarity">
    <text evidence="2">Belongs to the snRNP Sm proteins family.</text>
</comment>
<organism evidence="10 11">
    <name type="scientific">Tripterygium wilfordii</name>
    <name type="common">Thunder God vine</name>
    <dbReference type="NCBI Taxonomy" id="458696"/>
    <lineage>
        <taxon>Eukaryota</taxon>
        <taxon>Viridiplantae</taxon>
        <taxon>Streptophyta</taxon>
        <taxon>Embryophyta</taxon>
        <taxon>Tracheophyta</taxon>
        <taxon>Spermatophyta</taxon>
        <taxon>Magnoliopsida</taxon>
        <taxon>eudicotyledons</taxon>
        <taxon>Gunneridae</taxon>
        <taxon>Pentapetalae</taxon>
        <taxon>rosids</taxon>
        <taxon>fabids</taxon>
        <taxon>Celastrales</taxon>
        <taxon>Celastraceae</taxon>
        <taxon>Tripterygium</taxon>
    </lineage>
</organism>
<dbReference type="PROSITE" id="PS50234">
    <property type="entry name" value="VWFA"/>
    <property type="match status" value="1"/>
</dbReference>
<dbReference type="FunCoup" id="A0A7J7D9Y5">
    <property type="interactions" value="669"/>
</dbReference>
<dbReference type="EMBL" id="JAAARO010000009">
    <property type="protein sequence ID" value="KAF5743111.1"/>
    <property type="molecule type" value="Genomic_DNA"/>
</dbReference>
<comment type="subcellular location">
    <subcellularLocation>
        <location evidence="1">Cytoplasm</location>
        <location evidence="1">P-body</location>
    </subcellularLocation>
</comment>
<dbReference type="FunFam" id="2.30.30.100:FF:000029">
    <property type="entry name" value="U6 snRNA-associated Sm-like protein LSm1"/>
    <property type="match status" value="1"/>
</dbReference>
<dbReference type="SUPFAM" id="SSF53300">
    <property type="entry name" value="vWA-like"/>
    <property type="match status" value="1"/>
</dbReference>
<gene>
    <name evidence="10" type="ORF">HS088_TW09G01176</name>
</gene>
<dbReference type="SMART" id="SM00327">
    <property type="entry name" value="VWA"/>
    <property type="match status" value="1"/>
</dbReference>
<evidence type="ECO:0000256" key="7">
    <source>
        <dbReference type="ARBA" id="ARBA00058260"/>
    </source>
</evidence>
<dbReference type="GO" id="GO:0000956">
    <property type="term" value="P:nuclear-transcribed mRNA catabolic process"/>
    <property type="evidence" value="ECO:0007669"/>
    <property type="project" value="InterPro"/>
</dbReference>
<comment type="caution">
    <text evidence="10">The sequence shown here is derived from an EMBL/GenBank/DDBJ whole genome shotgun (WGS) entry which is preliminary data.</text>
</comment>
<dbReference type="CDD" id="cd01728">
    <property type="entry name" value="LSm1"/>
    <property type="match status" value="1"/>
</dbReference>
<evidence type="ECO:0000313" key="11">
    <source>
        <dbReference type="Proteomes" id="UP000593562"/>
    </source>
</evidence>
<keyword evidence="11" id="KW-1185">Reference proteome</keyword>
<proteinExistence type="inferred from homology"/>
<evidence type="ECO:0000256" key="6">
    <source>
        <dbReference type="ARBA" id="ARBA00023274"/>
    </source>
</evidence>
<dbReference type="Pfam" id="PF01423">
    <property type="entry name" value="LSM"/>
    <property type="match status" value="1"/>
</dbReference>
<evidence type="ECO:0000256" key="5">
    <source>
        <dbReference type="ARBA" id="ARBA00022884"/>
    </source>
</evidence>
<accession>A0A7J7D9Y5</accession>
<keyword evidence="4" id="KW-0507">mRNA processing</keyword>
<dbReference type="PANTHER" id="PTHR46503">
    <property type="entry name" value="INTER-ALPHA-TRYPSIN INHIBITOR HEAVY CHAIN-LIKE PROTEIN"/>
    <property type="match status" value="1"/>
</dbReference>
<dbReference type="AlphaFoldDB" id="A0A7J7D9Y5"/>
<evidence type="ECO:0000256" key="3">
    <source>
        <dbReference type="ARBA" id="ARBA00022490"/>
    </source>
</evidence>
<protein>
    <recommendedName>
        <fullName evidence="12">Inter-alpha-trypsin inhibitor heavy chain-related</fullName>
    </recommendedName>
</protein>
<dbReference type="Proteomes" id="UP000593562">
    <property type="component" value="Unassembled WGS sequence"/>
</dbReference>
<name>A0A7J7D9Y5_TRIWF</name>
<dbReference type="GO" id="GO:0000932">
    <property type="term" value="C:P-body"/>
    <property type="evidence" value="ECO:0007669"/>
    <property type="project" value="UniProtKB-SubCell"/>
</dbReference>
<dbReference type="InterPro" id="IPR002035">
    <property type="entry name" value="VWF_A"/>
</dbReference>
<dbReference type="InterPro" id="IPR010920">
    <property type="entry name" value="LSM_dom_sf"/>
</dbReference>
<evidence type="ECO:0000313" key="10">
    <source>
        <dbReference type="EMBL" id="KAF5743111.1"/>
    </source>
</evidence>